<dbReference type="Gene3D" id="1.10.10.10">
    <property type="entry name" value="Winged helix-like DNA-binding domain superfamily/Winged helix DNA-binding domain"/>
    <property type="match status" value="1"/>
</dbReference>
<dbReference type="CDD" id="cd00090">
    <property type="entry name" value="HTH_ARSR"/>
    <property type="match status" value="1"/>
</dbReference>
<dbReference type="Proteomes" id="UP001254832">
    <property type="component" value="Unassembled WGS sequence"/>
</dbReference>
<proteinExistence type="predicted"/>
<name>A0AAP5H538_PAEAM</name>
<dbReference type="InterPro" id="IPR011991">
    <property type="entry name" value="ArsR-like_HTH"/>
</dbReference>
<evidence type="ECO:0000313" key="2">
    <source>
        <dbReference type="EMBL" id="MDR6726488.1"/>
    </source>
</evidence>
<dbReference type="AlphaFoldDB" id="A0AAP5H538"/>
<dbReference type="EMBL" id="JAVDTR010000017">
    <property type="protein sequence ID" value="MDR6726488.1"/>
    <property type="molecule type" value="Genomic_DNA"/>
</dbReference>
<dbReference type="SUPFAM" id="SSF46785">
    <property type="entry name" value="Winged helix' DNA-binding domain"/>
    <property type="match status" value="1"/>
</dbReference>
<dbReference type="InterPro" id="IPR036390">
    <property type="entry name" value="WH_DNA-bd_sf"/>
</dbReference>
<evidence type="ECO:0000313" key="3">
    <source>
        <dbReference type="Proteomes" id="UP001254832"/>
    </source>
</evidence>
<protein>
    <submittedName>
        <fullName evidence="2">DNA-binding transcriptional ArsR family regulator</fullName>
    </submittedName>
</protein>
<accession>A0AAP5H538</accession>
<dbReference type="InterPro" id="IPR036388">
    <property type="entry name" value="WH-like_DNA-bd_sf"/>
</dbReference>
<dbReference type="GO" id="GO:0003677">
    <property type="term" value="F:DNA binding"/>
    <property type="evidence" value="ECO:0007669"/>
    <property type="project" value="UniProtKB-KW"/>
</dbReference>
<keyword evidence="1 2" id="KW-0238">DNA-binding</keyword>
<sequence>MSDETLQPMDITLEQQKIISHPFRVEIIILLSEQPMTSKQVADRLDKDPGTTYYHIQQLFKHEILELVHTEVSRGIVEKFYRAKATLFRVNDSELKVKRQFRAKRDNYIMLSEAELAALSDEISELFYKYTQQSLTSKQDRTAYQISFEAKEYDEGEIT</sequence>
<gene>
    <name evidence="2" type="ORF">J2W91_004999</name>
</gene>
<reference evidence="2" key="1">
    <citation type="submission" date="2023-07" db="EMBL/GenBank/DDBJ databases">
        <title>Sorghum-associated microbial communities from plants grown in Nebraska, USA.</title>
        <authorList>
            <person name="Schachtman D."/>
        </authorList>
    </citation>
    <scope>NUCLEOTIDE SEQUENCE</scope>
    <source>
        <strain evidence="2">BE80</strain>
    </source>
</reference>
<dbReference type="Pfam" id="PF12840">
    <property type="entry name" value="HTH_20"/>
    <property type="match status" value="1"/>
</dbReference>
<dbReference type="RefSeq" id="WP_239293492.1">
    <property type="nucleotide sequence ID" value="NZ_JAVDTR010000017.1"/>
</dbReference>
<comment type="caution">
    <text evidence="2">The sequence shown here is derived from an EMBL/GenBank/DDBJ whole genome shotgun (WGS) entry which is preliminary data.</text>
</comment>
<evidence type="ECO:0000256" key="1">
    <source>
        <dbReference type="ARBA" id="ARBA00023125"/>
    </source>
</evidence>
<organism evidence="2 3">
    <name type="scientific">Paenibacillus amylolyticus</name>
    <dbReference type="NCBI Taxonomy" id="1451"/>
    <lineage>
        <taxon>Bacteria</taxon>
        <taxon>Bacillati</taxon>
        <taxon>Bacillota</taxon>
        <taxon>Bacilli</taxon>
        <taxon>Bacillales</taxon>
        <taxon>Paenibacillaceae</taxon>
        <taxon>Paenibacillus</taxon>
    </lineage>
</organism>